<dbReference type="Pfam" id="PF18313">
    <property type="entry name" value="TLP1_add_C"/>
    <property type="match status" value="1"/>
</dbReference>
<dbReference type="Gene3D" id="3.40.47.10">
    <property type="match status" value="1"/>
</dbReference>
<keyword evidence="6" id="KW-1185">Reference proteome</keyword>
<dbReference type="PANTHER" id="PTHR18919">
    <property type="entry name" value="ACETYL-COA C-ACYLTRANSFERASE"/>
    <property type="match status" value="1"/>
</dbReference>
<evidence type="ECO:0000256" key="2">
    <source>
        <dbReference type="ARBA" id="ARBA00022679"/>
    </source>
</evidence>
<keyword evidence="3" id="KW-0012">Acyltransferase</keyword>
<proteinExistence type="inferred from homology"/>
<keyword evidence="2 5" id="KW-0808">Transferase</keyword>
<sequence length="492" mass="53207">MGDENVAVIVGIGEVADRPADVAAAIDPAGLMAAALRLAERDAGVSIITALDRLDIVNEISWPYPDPLAEVRHRIDRPNVAARYYPVGGQTPLFAIHEAALAIQAGEATVAAVVGGEAEDSVRHARRSGEPLPWPPMDHDHRPIRGGDHQNAVARALELTSPVNVYPLYENATRAAWGQRIDEAEEESAAVWARNAQVARLRPTAWIKRPVSTADILSPGQGNRLIAWPYRKLMVANPIVNQGAAVVITSLAYARKAGIADDRLVYIHGGSAADEPRDILARRTYSASAAMEAVLSDVTLLAPSVVDTVELYSCFPCVPKMARRLLGLPADHTTSVAGGLTFFGAPLNNYMTHAAVAMVERIRAGTPFGMLYGQGEYVTKHHALLLGRAQPDEPLRQDYRHIELERALTEAAPTLNQRYRGPVQLETYTILYDRDEQVRHGIAIARTPTNARVAAKIDAADEGTLDALRGGNPIGRRGLIQDGSDVVPHFVL</sequence>
<gene>
    <name evidence="5" type="ORF">GGQ80_003467</name>
</gene>
<protein>
    <submittedName>
        <fullName evidence="5">Acetyl-CoA acetyltransferase</fullName>
    </submittedName>
</protein>
<organism evidence="5 6">
    <name type="scientific">Sphingomonas jinjuensis</name>
    <dbReference type="NCBI Taxonomy" id="535907"/>
    <lineage>
        <taxon>Bacteria</taxon>
        <taxon>Pseudomonadati</taxon>
        <taxon>Pseudomonadota</taxon>
        <taxon>Alphaproteobacteria</taxon>
        <taxon>Sphingomonadales</taxon>
        <taxon>Sphingomonadaceae</taxon>
        <taxon>Sphingomonas</taxon>
    </lineage>
</organism>
<comment type="similarity">
    <text evidence="1">Belongs to the thiolase-like superfamily. Thiolase family.</text>
</comment>
<evidence type="ECO:0000313" key="5">
    <source>
        <dbReference type="EMBL" id="MBB4155542.1"/>
    </source>
</evidence>
<accession>A0A840FFV6</accession>
<dbReference type="Gene3D" id="2.40.50.840">
    <property type="match status" value="1"/>
</dbReference>
<feature type="domain" description="Thiolase-like protein type 1 additional C-terminal" evidence="4">
    <location>
        <begin position="410"/>
        <end position="481"/>
    </location>
</feature>
<dbReference type="InterPro" id="IPR016039">
    <property type="entry name" value="Thiolase-like"/>
</dbReference>
<comment type="caution">
    <text evidence="5">The sequence shown here is derived from an EMBL/GenBank/DDBJ whole genome shotgun (WGS) entry which is preliminary data.</text>
</comment>
<dbReference type="GO" id="GO:0016746">
    <property type="term" value="F:acyltransferase activity"/>
    <property type="evidence" value="ECO:0007669"/>
    <property type="project" value="UniProtKB-KW"/>
</dbReference>
<dbReference type="InterPro" id="IPR040771">
    <property type="entry name" value="TLP1_add_C"/>
</dbReference>
<evidence type="ECO:0000256" key="3">
    <source>
        <dbReference type="ARBA" id="ARBA00023315"/>
    </source>
</evidence>
<dbReference type="SUPFAM" id="SSF53901">
    <property type="entry name" value="Thiolase-like"/>
    <property type="match status" value="1"/>
</dbReference>
<evidence type="ECO:0000313" key="6">
    <source>
        <dbReference type="Proteomes" id="UP000529795"/>
    </source>
</evidence>
<evidence type="ECO:0000256" key="1">
    <source>
        <dbReference type="ARBA" id="ARBA00010982"/>
    </source>
</evidence>
<evidence type="ECO:0000259" key="4">
    <source>
        <dbReference type="Pfam" id="PF18313"/>
    </source>
</evidence>
<dbReference type="AlphaFoldDB" id="A0A840FFV6"/>
<dbReference type="Proteomes" id="UP000529795">
    <property type="component" value="Unassembled WGS sequence"/>
</dbReference>
<dbReference type="RefSeq" id="WP_183987145.1">
    <property type="nucleotide sequence ID" value="NZ_JACIEV010000014.1"/>
</dbReference>
<dbReference type="PANTHER" id="PTHR18919:SF139">
    <property type="entry name" value="THIOLASE-LIKE PROTEIN TYPE 1 ADDITIONAL C-TERMINAL DOMAIN-CONTAINING PROTEIN"/>
    <property type="match status" value="1"/>
</dbReference>
<reference evidence="5 6" key="1">
    <citation type="submission" date="2020-08" db="EMBL/GenBank/DDBJ databases">
        <title>Genomic Encyclopedia of Type Strains, Phase IV (KMG-IV): sequencing the most valuable type-strain genomes for metagenomic binning, comparative biology and taxonomic classification.</title>
        <authorList>
            <person name="Goeker M."/>
        </authorList>
    </citation>
    <scope>NUCLEOTIDE SEQUENCE [LARGE SCALE GENOMIC DNA]</scope>
    <source>
        <strain evidence="5 6">YC6723</strain>
    </source>
</reference>
<name>A0A840FFV6_9SPHN</name>
<dbReference type="EMBL" id="JACIEV010000014">
    <property type="protein sequence ID" value="MBB4155542.1"/>
    <property type="molecule type" value="Genomic_DNA"/>
</dbReference>